<evidence type="ECO:0008006" key="4">
    <source>
        <dbReference type="Google" id="ProtNLM"/>
    </source>
</evidence>
<gene>
    <name evidence="3" type="ORF">ENG92_02080</name>
</gene>
<feature type="transmembrane region" description="Helical" evidence="2">
    <location>
        <begin position="7"/>
        <end position="24"/>
    </location>
</feature>
<evidence type="ECO:0000256" key="1">
    <source>
        <dbReference type="PROSITE-ProRule" id="PRU00339"/>
    </source>
</evidence>
<keyword evidence="2" id="KW-1133">Transmembrane helix</keyword>
<reference evidence="3" key="1">
    <citation type="journal article" date="2020" name="mSystems">
        <title>Genome- and Community-Level Interaction Insights into Carbon Utilization and Element Cycling Functions of Hydrothermarchaeota in Hydrothermal Sediment.</title>
        <authorList>
            <person name="Zhou Z."/>
            <person name="Liu Y."/>
            <person name="Xu W."/>
            <person name="Pan J."/>
            <person name="Luo Z.H."/>
            <person name="Li M."/>
        </authorList>
    </citation>
    <scope>NUCLEOTIDE SEQUENCE [LARGE SCALE GENOMIC DNA]</scope>
    <source>
        <strain evidence="3">HyVt-26</strain>
    </source>
</reference>
<dbReference type="InterPro" id="IPR019734">
    <property type="entry name" value="TPR_rpt"/>
</dbReference>
<organism evidence="3">
    <name type="scientific">Thiolapillus brandeum</name>
    <dbReference type="NCBI Taxonomy" id="1076588"/>
    <lineage>
        <taxon>Bacteria</taxon>
        <taxon>Pseudomonadati</taxon>
        <taxon>Pseudomonadota</taxon>
        <taxon>Gammaproteobacteria</taxon>
        <taxon>Chromatiales</taxon>
        <taxon>Sedimenticolaceae</taxon>
        <taxon>Thiolapillus</taxon>
    </lineage>
</organism>
<sequence>MNNKYSAYIISALVLGGVIGYILATTAPEDQQSDVNNGCDGQQILQKGKAYLAQGNVSKSGLYFSRAITCNPGNWALLDEYRNTIIGHAKKLSSKGHVEEASGLLVDLETFLRSQAQYLDSAVLEKLYIAIENVSKTRQQMVGTDGQSSSFSEVRRYFDRLMAELRPQQESSQGAADEQLLMYKLATAENLLQKMLLLSDTSDNADWKTATRRSMDKFRNVKQAISKSRSRWVLDSLEGEFSRLASFKGDNKLSNSASCPKKKPGTLQKSIDVRKKFSQRILEKVQKITDPDTRKKAMKMLEENQSKISDAHVQQLKKYQLWAIVVMENALKDYRKAKGRINDNEGLIKQILQSHMAKIDTRLLDFNARAGYNELFSMAYGELDGDDKIP</sequence>
<comment type="caution">
    <text evidence="3">The sequence shown here is derived from an EMBL/GenBank/DDBJ whole genome shotgun (WGS) entry which is preliminary data.</text>
</comment>
<dbReference type="Proteomes" id="UP000885822">
    <property type="component" value="Unassembled WGS sequence"/>
</dbReference>
<proteinExistence type="predicted"/>
<accession>A0A831K8D4</accession>
<name>A0A831K8D4_9GAMM</name>
<protein>
    <recommendedName>
        <fullName evidence="4">Tetratricopeptide repeat protein</fullName>
    </recommendedName>
</protein>
<dbReference type="AlphaFoldDB" id="A0A831K8D4"/>
<evidence type="ECO:0000256" key="2">
    <source>
        <dbReference type="SAM" id="Phobius"/>
    </source>
</evidence>
<keyword evidence="1" id="KW-0802">TPR repeat</keyword>
<keyword evidence="2" id="KW-0812">Transmembrane</keyword>
<keyword evidence="2" id="KW-0472">Membrane</keyword>
<feature type="repeat" description="TPR" evidence="1">
    <location>
        <begin position="41"/>
        <end position="74"/>
    </location>
</feature>
<feature type="non-terminal residue" evidence="3">
    <location>
        <position position="390"/>
    </location>
</feature>
<dbReference type="EMBL" id="DRCV01000094">
    <property type="protein sequence ID" value="HDK37790.1"/>
    <property type="molecule type" value="Genomic_DNA"/>
</dbReference>
<dbReference type="PROSITE" id="PS50005">
    <property type="entry name" value="TPR"/>
    <property type="match status" value="1"/>
</dbReference>
<evidence type="ECO:0000313" key="3">
    <source>
        <dbReference type="EMBL" id="HDK37790.1"/>
    </source>
</evidence>